<dbReference type="OrthoDB" id="9790252at2"/>
<feature type="domain" description="HTH cro/C1-type" evidence="3">
    <location>
        <begin position="20"/>
        <end position="81"/>
    </location>
</feature>
<dbReference type="GO" id="GO:0003677">
    <property type="term" value="F:DNA binding"/>
    <property type="evidence" value="ECO:0007669"/>
    <property type="project" value="InterPro"/>
</dbReference>
<accession>A0A845A2X4</accession>
<dbReference type="AlphaFoldDB" id="A0A845A2X4"/>
<evidence type="ECO:0000256" key="1">
    <source>
        <dbReference type="SAM" id="MobiDB-lite"/>
    </source>
</evidence>
<evidence type="ECO:0000313" key="4">
    <source>
        <dbReference type="EMBL" id="MXP24562.1"/>
    </source>
</evidence>
<keyword evidence="2" id="KW-0812">Transmembrane</keyword>
<keyword evidence="2" id="KW-1133">Transmembrane helix</keyword>
<evidence type="ECO:0000256" key="2">
    <source>
        <dbReference type="SAM" id="Phobius"/>
    </source>
</evidence>
<evidence type="ECO:0000259" key="3">
    <source>
        <dbReference type="SMART" id="SM00530"/>
    </source>
</evidence>
<dbReference type="EMBL" id="WTYQ01000001">
    <property type="protein sequence ID" value="MXP24562.1"/>
    <property type="molecule type" value="Genomic_DNA"/>
</dbReference>
<keyword evidence="2" id="KW-0472">Membrane</keyword>
<dbReference type="Proteomes" id="UP000460561">
    <property type="component" value="Unassembled WGS sequence"/>
</dbReference>
<gene>
    <name evidence="4" type="ORF">GRI39_00660</name>
</gene>
<dbReference type="InterPro" id="IPR001387">
    <property type="entry name" value="Cro/C1-type_HTH"/>
</dbReference>
<reference evidence="4 5" key="1">
    <citation type="submission" date="2019-12" db="EMBL/GenBank/DDBJ databases">
        <title>Genomic-based taxomic classification of the family Erythrobacteraceae.</title>
        <authorList>
            <person name="Xu L."/>
        </authorList>
    </citation>
    <scope>NUCLEOTIDE SEQUENCE [LARGE SCALE GENOMIC DNA]</scope>
    <source>
        <strain evidence="4 5">DSM 18604</strain>
    </source>
</reference>
<dbReference type="PANTHER" id="PTHR34475:SF1">
    <property type="entry name" value="CYTOSKELETON PROTEIN RODZ"/>
    <property type="match status" value="1"/>
</dbReference>
<comment type="caution">
    <text evidence="4">The sequence shown here is derived from an EMBL/GenBank/DDBJ whole genome shotgun (WGS) entry which is preliminary data.</text>
</comment>
<proteinExistence type="predicted"/>
<keyword evidence="5" id="KW-1185">Reference proteome</keyword>
<dbReference type="Pfam" id="PF13464">
    <property type="entry name" value="RodZ_C"/>
    <property type="match status" value="1"/>
</dbReference>
<dbReference type="Gene3D" id="1.10.260.40">
    <property type="entry name" value="lambda repressor-like DNA-binding domains"/>
    <property type="match status" value="1"/>
</dbReference>
<protein>
    <submittedName>
        <fullName evidence="4">DUF4115 domain-containing protein</fullName>
    </submittedName>
</protein>
<evidence type="ECO:0000313" key="5">
    <source>
        <dbReference type="Proteomes" id="UP000460561"/>
    </source>
</evidence>
<dbReference type="SUPFAM" id="SSF47413">
    <property type="entry name" value="lambda repressor-like DNA-binding domains"/>
    <property type="match status" value="1"/>
</dbReference>
<dbReference type="PANTHER" id="PTHR34475">
    <property type="match status" value="1"/>
</dbReference>
<dbReference type="InterPro" id="IPR050400">
    <property type="entry name" value="Bact_Cytoskel_RodZ"/>
</dbReference>
<name>A0A845A2X4_9SPHN</name>
<feature type="transmembrane region" description="Helical" evidence="2">
    <location>
        <begin position="116"/>
        <end position="135"/>
    </location>
</feature>
<feature type="region of interest" description="Disordered" evidence="1">
    <location>
        <begin position="1"/>
        <end position="30"/>
    </location>
</feature>
<organism evidence="4 5">
    <name type="scientific">Altericroceibacterium indicum</name>
    <dbReference type="NCBI Taxonomy" id="374177"/>
    <lineage>
        <taxon>Bacteria</taxon>
        <taxon>Pseudomonadati</taxon>
        <taxon>Pseudomonadota</taxon>
        <taxon>Alphaproteobacteria</taxon>
        <taxon>Sphingomonadales</taxon>
        <taxon>Erythrobacteraceae</taxon>
        <taxon>Altericroceibacterium</taxon>
    </lineage>
</organism>
<dbReference type="Pfam" id="PF13413">
    <property type="entry name" value="HTH_25"/>
    <property type="match status" value="1"/>
</dbReference>
<dbReference type="RefSeq" id="WP_160737789.1">
    <property type="nucleotide sequence ID" value="NZ_WTYQ01000001.1"/>
</dbReference>
<sequence length="276" mass="29865">MVDEHSESEPELQLDHAGPRLRAEREKQGLSLEDVAKDSRIPLRHLETMESGRFSDLPGRTYAFGFTRTYAKLLGLDQDELVAQVNSELEAQEPDTPPRPAHFEPGDPARVPSAKLGWVAVVAVIALLIAGFVFLKPIYAPSGELPPLTEQEGAKTAVANASQVKGGKVSTPAATSVADGPVVFTAMEDNVWVKFYDGDGQQLMQKIMSKGESYTVPADAKDPQIWTGRPDALSITIGGKDVPRLAEDDMVMRDVKVSPEALMARNSAEKVSSPTD</sequence>
<dbReference type="CDD" id="cd00093">
    <property type="entry name" value="HTH_XRE"/>
    <property type="match status" value="1"/>
</dbReference>
<dbReference type="InterPro" id="IPR010982">
    <property type="entry name" value="Lambda_DNA-bd_dom_sf"/>
</dbReference>
<dbReference type="SMART" id="SM00530">
    <property type="entry name" value="HTH_XRE"/>
    <property type="match status" value="1"/>
</dbReference>
<dbReference type="InterPro" id="IPR025194">
    <property type="entry name" value="RodZ-like_C"/>
</dbReference>